<comment type="subcellular location">
    <subcellularLocation>
        <location evidence="1">Membrane</location>
        <topology evidence="1">Multi-pass membrane protein</topology>
    </subcellularLocation>
</comment>
<evidence type="ECO:0000256" key="10">
    <source>
        <dbReference type="ARBA" id="ARBA00023201"/>
    </source>
</evidence>
<evidence type="ECO:0000256" key="2">
    <source>
        <dbReference type="ARBA" id="ARBA00007193"/>
    </source>
</evidence>
<dbReference type="Pfam" id="PF00858">
    <property type="entry name" value="ASC"/>
    <property type="match status" value="1"/>
</dbReference>
<evidence type="ECO:0000256" key="1">
    <source>
        <dbReference type="ARBA" id="ARBA00004141"/>
    </source>
</evidence>
<dbReference type="PANTHER" id="PTHR11690">
    <property type="entry name" value="AMILORIDE-SENSITIVE SODIUM CHANNEL-RELATED"/>
    <property type="match status" value="1"/>
</dbReference>
<keyword evidence="5 12" id="KW-0812">Transmembrane</keyword>
<dbReference type="RefSeq" id="XP_024941933.1">
    <property type="nucleotide sequence ID" value="XM_025086165.1"/>
</dbReference>
<evidence type="ECO:0000256" key="3">
    <source>
        <dbReference type="ARBA" id="ARBA00022448"/>
    </source>
</evidence>
<dbReference type="Gene3D" id="1.10.287.770">
    <property type="entry name" value="YojJ-like"/>
    <property type="match status" value="1"/>
</dbReference>
<dbReference type="GeneID" id="107268960"/>
<keyword evidence="7" id="KW-0915">Sodium</keyword>
<evidence type="ECO:0000256" key="7">
    <source>
        <dbReference type="ARBA" id="ARBA00023053"/>
    </source>
</evidence>
<keyword evidence="3 12" id="KW-0813">Transport</keyword>
<keyword evidence="8 12" id="KW-0406">Ion transport</keyword>
<name>A0AAJ7RJ66_CEPCN</name>
<reference evidence="15" key="1">
    <citation type="submission" date="2025-08" db="UniProtKB">
        <authorList>
            <consortium name="RefSeq"/>
        </authorList>
    </citation>
    <scope>IDENTIFICATION</scope>
</reference>
<organism evidence="14 15">
    <name type="scientific">Cephus cinctus</name>
    <name type="common">Wheat stem sawfly</name>
    <dbReference type="NCBI Taxonomy" id="211228"/>
    <lineage>
        <taxon>Eukaryota</taxon>
        <taxon>Metazoa</taxon>
        <taxon>Ecdysozoa</taxon>
        <taxon>Arthropoda</taxon>
        <taxon>Hexapoda</taxon>
        <taxon>Insecta</taxon>
        <taxon>Pterygota</taxon>
        <taxon>Neoptera</taxon>
        <taxon>Endopterygota</taxon>
        <taxon>Hymenoptera</taxon>
        <taxon>Cephoidea</taxon>
        <taxon>Cephidae</taxon>
        <taxon>Cephus</taxon>
    </lineage>
</organism>
<feature type="transmembrane region" description="Helical" evidence="13">
    <location>
        <begin position="524"/>
        <end position="551"/>
    </location>
</feature>
<feature type="transmembrane region" description="Helical" evidence="13">
    <location>
        <begin position="81"/>
        <end position="102"/>
    </location>
</feature>
<dbReference type="Gene3D" id="2.60.470.10">
    <property type="entry name" value="Acid-sensing ion channels like domains"/>
    <property type="match status" value="1"/>
</dbReference>
<protein>
    <submittedName>
        <fullName evidence="15">Pickpocket protein 28 isoform X1</fullName>
    </submittedName>
</protein>
<evidence type="ECO:0000313" key="14">
    <source>
        <dbReference type="Proteomes" id="UP000694920"/>
    </source>
</evidence>
<dbReference type="PRINTS" id="PR01078">
    <property type="entry name" value="AMINACHANNEL"/>
</dbReference>
<evidence type="ECO:0000256" key="4">
    <source>
        <dbReference type="ARBA" id="ARBA00022461"/>
    </source>
</evidence>
<dbReference type="Proteomes" id="UP000694920">
    <property type="component" value="Unplaced"/>
</dbReference>
<evidence type="ECO:0000313" key="15">
    <source>
        <dbReference type="RefSeq" id="XP_024941933.1"/>
    </source>
</evidence>
<keyword evidence="4 12" id="KW-0894">Sodium channel</keyword>
<evidence type="ECO:0000256" key="13">
    <source>
        <dbReference type="SAM" id="Phobius"/>
    </source>
</evidence>
<evidence type="ECO:0000256" key="12">
    <source>
        <dbReference type="RuleBase" id="RU000679"/>
    </source>
</evidence>
<gene>
    <name evidence="15" type="primary">LOC107268960</name>
</gene>
<dbReference type="AlphaFoldDB" id="A0AAJ7RJ66"/>
<dbReference type="GO" id="GO:0005886">
    <property type="term" value="C:plasma membrane"/>
    <property type="evidence" value="ECO:0007669"/>
    <property type="project" value="TreeGrafter"/>
</dbReference>
<evidence type="ECO:0000256" key="6">
    <source>
        <dbReference type="ARBA" id="ARBA00022989"/>
    </source>
</evidence>
<dbReference type="GO" id="GO:0015280">
    <property type="term" value="F:ligand-gated sodium channel activity"/>
    <property type="evidence" value="ECO:0007669"/>
    <property type="project" value="TreeGrafter"/>
</dbReference>
<comment type="similarity">
    <text evidence="2 12">Belongs to the amiloride-sensitive sodium channel (TC 1.A.6) family.</text>
</comment>
<keyword evidence="6 13" id="KW-1133">Transmembrane helix</keyword>
<accession>A0AAJ7RJ66</accession>
<evidence type="ECO:0000256" key="5">
    <source>
        <dbReference type="ARBA" id="ARBA00022692"/>
    </source>
</evidence>
<evidence type="ECO:0000256" key="11">
    <source>
        <dbReference type="ARBA" id="ARBA00023303"/>
    </source>
</evidence>
<keyword evidence="10 12" id="KW-0739">Sodium transport</keyword>
<keyword evidence="9 13" id="KW-0472">Membrane</keyword>
<keyword evidence="14" id="KW-1185">Reference proteome</keyword>
<evidence type="ECO:0000256" key="9">
    <source>
        <dbReference type="ARBA" id="ARBA00023136"/>
    </source>
</evidence>
<proteinExistence type="inferred from homology"/>
<keyword evidence="11 12" id="KW-0407">Ion channel</keyword>
<dbReference type="PANTHER" id="PTHR11690:SF237">
    <property type="entry name" value="PICKPOCKET 16-RELATED"/>
    <property type="match status" value="1"/>
</dbReference>
<sequence length="631" mass="72896">MVIGSSVNQVGIPTPNYNFFLCFYLRYNVTDFVTFLVERPKKFGRPIMRNGKLDFRNYCENTSLHGFRYIIMSKSSICEKLIWLVICCSGFAFSVFMMLRVWQRFLITPTVTTIDTTTSPIWNLPFPAVTICNFNKVYQPHAEVLANELMKYGFNQTEIDNFFISLPKLIRSEDVANDYAPVMRTLAHLNIPTEELMLKLMQPCSKLLVRCAWLGQIYDCKKLFKTAKSIEGYCCSFNYHATISLESSHADYDPSTVIKSSVNASKSITKENNENLINYQDEFEWLPGKEEVLMAPGAGRDVGLAVALNVETKYYRGSIRPYVGASILIHRPFDYAEVDLQSTVVEDDTELAIILSGTIVESVKSVRDLTLERRNCWYSDEMKLRITNRYSFESCVTECKLNYIIKLCECAPFYYPKIYDKVRTCGLMDSTCIWTYQRMLSTLHTIGTTHSTNNSSYADCSCLPQCSGESYTFNTEHAKLMDVQYDSANFRDMVMRNHSMVFVNFRDITCLKYRTQSLMSWDDVLASFGGIFGLCLGGSFISVVELLYYIVKRIFYESSRELKSQRKQEIVTTDIITRSRRRPVVSTSPYWSNRTFVKKDFDGEINSVALHDIKRYKRDVRRNVLTARKQW</sequence>
<dbReference type="InterPro" id="IPR001873">
    <property type="entry name" value="ENaC"/>
</dbReference>
<dbReference type="KEGG" id="ccin:107268960"/>
<evidence type="ECO:0000256" key="8">
    <source>
        <dbReference type="ARBA" id="ARBA00023065"/>
    </source>
</evidence>